<feature type="site" description="Deprotonates C-terminal active site Cys" evidence="7">
    <location>
        <position position="17"/>
    </location>
</feature>
<evidence type="ECO:0000256" key="5">
    <source>
        <dbReference type="ARBA" id="ARBA00023284"/>
    </source>
</evidence>
<dbReference type="CDD" id="cd02947">
    <property type="entry name" value="TRX_family"/>
    <property type="match status" value="1"/>
</dbReference>
<dbReference type="SUPFAM" id="SSF52833">
    <property type="entry name" value="Thioredoxin-like"/>
    <property type="match status" value="1"/>
</dbReference>
<comment type="similarity">
    <text evidence="1">Belongs to the thioredoxin family.</text>
</comment>
<dbReference type="NCBIfam" id="TIGR01068">
    <property type="entry name" value="thioredoxin"/>
    <property type="match status" value="1"/>
</dbReference>
<comment type="caution">
    <text evidence="10">The sequence shown here is derived from an EMBL/GenBank/DDBJ whole genome shotgun (WGS) entry which is preliminary data.</text>
</comment>
<keyword evidence="3" id="KW-0249">Electron transport</keyword>
<dbReference type="GO" id="GO:0015035">
    <property type="term" value="F:protein-disulfide reductase activity"/>
    <property type="evidence" value="ECO:0007669"/>
    <property type="project" value="UniProtKB-UniRule"/>
</dbReference>
<evidence type="ECO:0000256" key="8">
    <source>
        <dbReference type="PIRSR" id="PIRSR000077-4"/>
    </source>
</evidence>
<keyword evidence="2" id="KW-0813">Transport</keyword>
<keyword evidence="5 8" id="KW-0676">Redox-active center</keyword>
<dbReference type="InterPro" id="IPR013766">
    <property type="entry name" value="Thioredoxin_domain"/>
</dbReference>
<name>A0AA90VH65_9BACT</name>
<feature type="site" description="Contributes to redox potential value" evidence="7">
    <location>
        <position position="24"/>
    </location>
</feature>
<dbReference type="Gene3D" id="3.40.30.10">
    <property type="entry name" value="Glutaredoxin"/>
    <property type="match status" value="1"/>
</dbReference>
<feature type="domain" description="Thioredoxin" evidence="9">
    <location>
        <begin position="1"/>
        <end position="98"/>
    </location>
</feature>
<evidence type="ECO:0000313" key="11">
    <source>
        <dbReference type="Proteomes" id="UP000405805"/>
    </source>
</evidence>
<dbReference type="GO" id="GO:0045454">
    <property type="term" value="P:cell redox homeostasis"/>
    <property type="evidence" value="ECO:0007669"/>
    <property type="project" value="TreeGrafter"/>
</dbReference>
<dbReference type="FunFam" id="3.40.30.10:FF:000001">
    <property type="entry name" value="Thioredoxin"/>
    <property type="match status" value="1"/>
</dbReference>
<feature type="site" description="Contributes to redox potential value" evidence="7">
    <location>
        <position position="25"/>
    </location>
</feature>
<dbReference type="Proteomes" id="UP000405805">
    <property type="component" value="Unassembled WGS sequence"/>
</dbReference>
<dbReference type="PIRSF" id="PIRSF000077">
    <property type="entry name" value="Thioredoxin"/>
    <property type="match status" value="1"/>
</dbReference>
<organism evidence="10 11">
    <name type="scientific">Segatella copri</name>
    <dbReference type="NCBI Taxonomy" id="165179"/>
    <lineage>
        <taxon>Bacteria</taxon>
        <taxon>Pseudomonadati</taxon>
        <taxon>Bacteroidota</taxon>
        <taxon>Bacteroidia</taxon>
        <taxon>Bacteroidales</taxon>
        <taxon>Prevotellaceae</taxon>
        <taxon>Segatella</taxon>
    </lineage>
</organism>
<evidence type="ECO:0000256" key="4">
    <source>
        <dbReference type="ARBA" id="ARBA00023157"/>
    </source>
</evidence>
<proteinExistence type="inferred from homology"/>
<dbReference type="PANTHER" id="PTHR45663:SF11">
    <property type="entry name" value="GEO12009P1"/>
    <property type="match status" value="1"/>
</dbReference>
<dbReference type="Pfam" id="PF00085">
    <property type="entry name" value="Thioredoxin"/>
    <property type="match status" value="1"/>
</dbReference>
<dbReference type="EMBL" id="VZBP01000137">
    <property type="protein sequence ID" value="MQO10170.1"/>
    <property type="molecule type" value="Genomic_DNA"/>
</dbReference>
<accession>A0AA90VH65</accession>
<dbReference type="InterPro" id="IPR017937">
    <property type="entry name" value="Thioredoxin_CS"/>
</dbReference>
<dbReference type="PRINTS" id="PR00421">
    <property type="entry name" value="THIOREDOXIN"/>
</dbReference>
<dbReference type="PROSITE" id="PS51352">
    <property type="entry name" value="THIOREDOXIN_2"/>
    <property type="match status" value="1"/>
</dbReference>
<evidence type="ECO:0000256" key="2">
    <source>
        <dbReference type="ARBA" id="ARBA00022448"/>
    </source>
</evidence>
<evidence type="ECO:0000256" key="1">
    <source>
        <dbReference type="ARBA" id="ARBA00008987"/>
    </source>
</evidence>
<evidence type="ECO:0000256" key="3">
    <source>
        <dbReference type="ARBA" id="ARBA00022982"/>
    </source>
</evidence>
<evidence type="ECO:0000313" key="10">
    <source>
        <dbReference type="EMBL" id="MQO10170.1"/>
    </source>
</evidence>
<keyword evidence="4 8" id="KW-1015">Disulfide bond</keyword>
<sequence>MEKFNEMINDEQLTLVDFFATWCGPCKMMHPILEQLKEKMGDDIRILKVDVDKNEALSMQYRIQSVPTLMLFKKREMLWRQSGAMSLNDLMQKISQLQ</sequence>
<protein>
    <recommendedName>
        <fullName evidence="6">Thioredoxin</fullName>
    </recommendedName>
</protein>
<dbReference type="GO" id="GO:0005829">
    <property type="term" value="C:cytosol"/>
    <property type="evidence" value="ECO:0007669"/>
    <property type="project" value="TreeGrafter"/>
</dbReference>
<gene>
    <name evidence="10" type="primary">trxA</name>
    <name evidence="10" type="ORF">F7D57_10730</name>
</gene>
<dbReference type="PROSITE" id="PS00194">
    <property type="entry name" value="THIOREDOXIN_1"/>
    <property type="match status" value="1"/>
</dbReference>
<evidence type="ECO:0000256" key="6">
    <source>
        <dbReference type="NCBIfam" id="TIGR01068"/>
    </source>
</evidence>
<feature type="disulfide bond" description="Redox-active" evidence="8">
    <location>
        <begin position="23"/>
        <end position="26"/>
    </location>
</feature>
<dbReference type="RefSeq" id="WP_118313516.1">
    <property type="nucleotide sequence ID" value="NZ_CP152346.1"/>
</dbReference>
<dbReference type="PANTHER" id="PTHR45663">
    <property type="entry name" value="GEO12009P1"/>
    <property type="match status" value="1"/>
</dbReference>
<dbReference type="AlphaFoldDB" id="A0AA90VH65"/>
<feature type="active site" description="Nucleophile" evidence="7">
    <location>
        <position position="23"/>
    </location>
</feature>
<evidence type="ECO:0000256" key="7">
    <source>
        <dbReference type="PIRSR" id="PIRSR000077-1"/>
    </source>
</evidence>
<dbReference type="InterPro" id="IPR036249">
    <property type="entry name" value="Thioredoxin-like_sf"/>
</dbReference>
<feature type="active site" description="Nucleophile" evidence="7">
    <location>
        <position position="26"/>
    </location>
</feature>
<evidence type="ECO:0000259" key="9">
    <source>
        <dbReference type="PROSITE" id="PS51352"/>
    </source>
</evidence>
<dbReference type="InterPro" id="IPR005746">
    <property type="entry name" value="Thioredoxin"/>
</dbReference>
<reference evidence="11" key="1">
    <citation type="submission" date="2019-09" db="EMBL/GenBank/DDBJ databases">
        <title>Distinct polysaccharide growth profiles of human intestinal Prevotella copri isolates.</title>
        <authorList>
            <person name="Fehlner-Peach H."/>
            <person name="Magnabosco C."/>
            <person name="Raghavan V."/>
            <person name="Scher J.U."/>
            <person name="Tett A."/>
            <person name="Cox L.M."/>
            <person name="Gottsegen C."/>
            <person name="Watters A."/>
            <person name="Wiltshire- Gordon J.D."/>
            <person name="Segata N."/>
            <person name="Bonneau R."/>
            <person name="Littman D.R."/>
        </authorList>
    </citation>
    <scope>NUCLEOTIDE SEQUENCE [LARGE SCALE GENOMIC DNA]</scope>
    <source>
        <strain evidence="11">iA624</strain>
    </source>
</reference>